<evidence type="ECO:0000313" key="2">
    <source>
        <dbReference type="Proteomes" id="UP001207605"/>
    </source>
</evidence>
<organism evidence="1 2">
    <name type="scientific">Dorea ammoniilytica</name>
    <dbReference type="NCBI Taxonomy" id="2981788"/>
    <lineage>
        <taxon>Bacteria</taxon>
        <taxon>Bacillati</taxon>
        <taxon>Bacillota</taxon>
        <taxon>Clostridia</taxon>
        <taxon>Lachnospirales</taxon>
        <taxon>Lachnospiraceae</taxon>
        <taxon>Dorea</taxon>
    </lineage>
</organism>
<name>A0ABT2S724_9FIRM</name>
<comment type="caution">
    <text evidence="1">The sequence shown here is derived from an EMBL/GenBank/DDBJ whole genome shotgun (WGS) entry which is preliminary data.</text>
</comment>
<proteinExistence type="predicted"/>
<gene>
    <name evidence="1" type="ORF">OCV65_07350</name>
</gene>
<dbReference type="EMBL" id="JAOQJV010000007">
    <property type="protein sequence ID" value="MCU6700045.1"/>
    <property type="molecule type" value="Genomic_DNA"/>
</dbReference>
<protein>
    <submittedName>
        <fullName evidence="1">DUF5688 family protein</fullName>
    </submittedName>
</protein>
<dbReference type="Pfam" id="PF18941">
    <property type="entry name" value="DUF5688"/>
    <property type="match status" value="1"/>
</dbReference>
<accession>A0ABT2S724</accession>
<sequence length="296" mass="34919">MSYEEFVSGMELELKSLVSDNLLVSVQKTLKNNGYLRCGIRLSEKNINISPTIYLEEFYEKYQYGTDMHTLAEQIMKIYQKVRIEHSWKEDWIYEFPGVKNKIVYRLINREKNKKLLSEVPYMPWKDLAIVFYLLLEMDEHQMQQAAMLIKKEQLEWWNTSTEDLYQNAMLNTEKLLPYELTNMYALLTEMLGVEEIEDHLTAEESMYVLTNQMRSFGAAAVLYPGRLEMLALYLKENFYILPSSVHEMIILPESGALPKEELNAVIQEINGSQVNAEEYLSDHAYYYDRVRKCVM</sequence>
<dbReference type="RefSeq" id="WP_118452723.1">
    <property type="nucleotide sequence ID" value="NZ_JAOQJV010000007.1"/>
</dbReference>
<evidence type="ECO:0000313" key="1">
    <source>
        <dbReference type="EMBL" id="MCU6700045.1"/>
    </source>
</evidence>
<keyword evidence="2" id="KW-1185">Reference proteome</keyword>
<dbReference type="Proteomes" id="UP001207605">
    <property type="component" value="Unassembled WGS sequence"/>
</dbReference>
<reference evidence="1 2" key="1">
    <citation type="journal article" date="2021" name="ISME Commun">
        <title>Automated analysis of genomic sequences facilitates high-throughput and comprehensive description of bacteria.</title>
        <authorList>
            <person name="Hitch T.C.A."/>
        </authorList>
    </citation>
    <scope>NUCLEOTIDE SEQUENCE [LARGE SCALE GENOMIC DNA]</scope>
    <source>
        <strain evidence="1 2">Sanger_02</strain>
    </source>
</reference>
<dbReference type="InterPro" id="IPR043743">
    <property type="entry name" value="DUF5688"/>
</dbReference>